<accession>A0A8B8APD1</accession>
<evidence type="ECO:0000256" key="2">
    <source>
        <dbReference type="RuleBase" id="RU003971"/>
    </source>
</evidence>
<dbReference type="PROSITE" id="PS50208">
    <property type="entry name" value="CASPASE_P20"/>
    <property type="match status" value="1"/>
</dbReference>
<feature type="domain" description="Caspase family p20" evidence="4">
    <location>
        <begin position="154"/>
        <end position="279"/>
    </location>
</feature>
<dbReference type="InterPro" id="IPR002138">
    <property type="entry name" value="Pept_C14_p10"/>
</dbReference>
<dbReference type="CDD" id="cd00032">
    <property type="entry name" value="CASc"/>
    <property type="match status" value="1"/>
</dbReference>
<feature type="domain" description="Caspase family p10" evidence="3">
    <location>
        <begin position="315"/>
        <end position="405"/>
    </location>
</feature>
<reference evidence="6" key="1">
    <citation type="submission" date="2025-08" db="UniProtKB">
        <authorList>
            <consortium name="RefSeq"/>
        </authorList>
    </citation>
    <scope>IDENTIFICATION</scope>
    <source>
        <tissue evidence="6">Whole sample</tissue>
    </source>
</reference>
<dbReference type="PROSITE" id="PS50207">
    <property type="entry name" value="CASPASE_P10"/>
    <property type="match status" value="1"/>
</dbReference>
<evidence type="ECO:0000256" key="1">
    <source>
        <dbReference type="ARBA" id="ARBA00010134"/>
    </source>
</evidence>
<dbReference type="Proteomes" id="UP000694844">
    <property type="component" value="Chromosome 7"/>
</dbReference>
<dbReference type="InterPro" id="IPR001309">
    <property type="entry name" value="Pept_C14_p20"/>
</dbReference>
<proteinExistence type="inferred from homology"/>
<dbReference type="GO" id="GO:0043525">
    <property type="term" value="P:positive regulation of neuron apoptotic process"/>
    <property type="evidence" value="ECO:0007669"/>
    <property type="project" value="TreeGrafter"/>
</dbReference>
<dbReference type="Pfam" id="PF00656">
    <property type="entry name" value="Peptidase_C14"/>
    <property type="match status" value="1"/>
</dbReference>
<dbReference type="PANTHER" id="PTHR10454">
    <property type="entry name" value="CASPASE"/>
    <property type="match status" value="1"/>
</dbReference>
<evidence type="ECO:0000313" key="6">
    <source>
        <dbReference type="RefSeq" id="XP_022292891.1"/>
    </source>
</evidence>
<evidence type="ECO:0000259" key="3">
    <source>
        <dbReference type="PROSITE" id="PS50207"/>
    </source>
</evidence>
<dbReference type="PANTHER" id="PTHR10454:SF248">
    <property type="entry name" value="CASPASE-8-LIKE"/>
    <property type="match status" value="1"/>
</dbReference>
<dbReference type="InterPro" id="IPR015917">
    <property type="entry name" value="Pept_C14A"/>
</dbReference>
<dbReference type="InterPro" id="IPR029030">
    <property type="entry name" value="Caspase-like_dom_sf"/>
</dbReference>
<protein>
    <submittedName>
        <fullName evidence="6">Caspase-3-like</fullName>
    </submittedName>
</protein>
<name>A0A8B8APD1_CRAVI</name>
<dbReference type="KEGG" id="cvn:111103742"/>
<dbReference type="PRINTS" id="PR00376">
    <property type="entry name" value="IL1BCENZYME"/>
</dbReference>
<dbReference type="GO" id="GO:0006508">
    <property type="term" value="P:proteolysis"/>
    <property type="evidence" value="ECO:0007669"/>
    <property type="project" value="InterPro"/>
</dbReference>
<comment type="similarity">
    <text evidence="1 2">Belongs to the peptidase C14A family.</text>
</comment>
<dbReference type="GO" id="GO:0006915">
    <property type="term" value="P:apoptotic process"/>
    <property type="evidence" value="ECO:0007669"/>
    <property type="project" value="TreeGrafter"/>
</dbReference>
<dbReference type="InterPro" id="IPR002398">
    <property type="entry name" value="Pept_C14"/>
</dbReference>
<evidence type="ECO:0000259" key="4">
    <source>
        <dbReference type="PROSITE" id="PS50208"/>
    </source>
</evidence>
<sequence>MLYKVGEKTGKLQLNALRAILLSQGVEDEIQDESMGIWKCLDLLEDCLAEEEFFSLLKVVYKNDAQCLQLLTDFLNGSVTAGAIGGQIDKYPIQEVGEEDHPDGNPLTEKIRESELLPYDLPLRDRFSMIPDEIKMGSTKPMSSQLLVYDRGKHPGRCVIFNNKTFVKEATHPTRDGTDKDKDLLEQMFKTYGYEVFVFNDKSCPEILQILETFQRRDHQDYGSFIVCTLSHGDLDVISGSCGGSIDINLMTSLFRADNCPSLAGKPKLFIYQACQGKSFQNVWHRTDNIIIANGDTHLTNEKPDMTATVPDFYAMCFAPVEADFLIAHSTMPGYVSLRNEDGSFFIQSLVKNIKELSPREDLVSILTEVNRDVSEKIGKTSDERLASQIPEARVRLTRKFYLTQVKSNG</sequence>
<dbReference type="AlphaFoldDB" id="A0A8B8APD1"/>
<dbReference type="GeneID" id="111103742"/>
<dbReference type="Gene3D" id="3.40.50.1460">
    <property type="match status" value="1"/>
</dbReference>
<dbReference type="GO" id="GO:0004197">
    <property type="term" value="F:cysteine-type endopeptidase activity"/>
    <property type="evidence" value="ECO:0007669"/>
    <property type="project" value="InterPro"/>
</dbReference>
<dbReference type="RefSeq" id="XP_022292891.1">
    <property type="nucleotide sequence ID" value="XM_022437183.1"/>
</dbReference>
<evidence type="ECO:0000313" key="5">
    <source>
        <dbReference type="Proteomes" id="UP000694844"/>
    </source>
</evidence>
<gene>
    <name evidence="6" type="primary">LOC111103742</name>
</gene>
<dbReference type="SMART" id="SM00115">
    <property type="entry name" value="CASc"/>
    <property type="match status" value="1"/>
</dbReference>
<dbReference type="InterPro" id="IPR011600">
    <property type="entry name" value="Pept_C14_caspase"/>
</dbReference>
<organism evidence="5 6">
    <name type="scientific">Crassostrea virginica</name>
    <name type="common">Eastern oyster</name>
    <dbReference type="NCBI Taxonomy" id="6565"/>
    <lineage>
        <taxon>Eukaryota</taxon>
        <taxon>Metazoa</taxon>
        <taxon>Spiralia</taxon>
        <taxon>Lophotrochozoa</taxon>
        <taxon>Mollusca</taxon>
        <taxon>Bivalvia</taxon>
        <taxon>Autobranchia</taxon>
        <taxon>Pteriomorphia</taxon>
        <taxon>Ostreida</taxon>
        <taxon>Ostreoidea</taxon>
        <taxon>Ostreidae</taxon>
        <taxon>Crassostrea</taxon>
    </lineage>
</organism>
<keyword evidence="5" id="KW-1185">Reference proteome</keyword>
<dbReference type="OrthoDB" id="6114029at2759"/>
<dbReference type="SUPFAM" id="SSF52129">
    <property type="entry name" value="Caspase-like"/>
    <property type="match status" value="1"/>
</dbReference>
<dbReference type="GO" id="GO:0005737">
    <property type="term" value="C:cytoplasm"/>
    <property type="evidence" value="ECO:0007669"/>
    <property type="project" value="TreeGrafter"/>
</dbReference>